<feature type="transmembrane region" description="Helical" evidence="7">
    <location>
        <begin position="266"/>
        <end position="286"/>
    </location>
</feature>
<dbReference type="CDD" id="cd06261">
    <property type="entry name" value="TM_PBP2"/>
    <property type="match status" value="1"/>
</dbReference>
<evidence type="ECO:0000259" key="8">
    <source>
        <dbReference type="PROSITE" id="PS50928"/>
    </source>
</evidence>
<gene>
    <name evidence="9" type="primary">ugpA_50</name>
    <name evidence="10" type="ORF">DWX31_24250</name>
    <name evidence="9" type="ORF">ERS852407_03239</name>
</gene>
<organism evidence="9 11">
    <name type="scientific">Hungatella hathewayi</name>
    <dbReference type="NCBI Taxonomy" id="154046"/>
    <lineage>
        <taxon>Bacteria</taxon>
        <taxon>Bacillati</taxon>
        <taxon>Bacillota</taxon>
        <taxon>Clostridia</taxon>
        <taxon>Lachnospirales</taxon>
        <taxon>Lachnospiraceae</taxon>
        <taxon>Hungatella</taxon>
    </lineage>
</organism>
<dbReference type="OrthoDB" id="9809173at2"/>
<accession>A0A174G462</accession>
<feature type="transmembrane region" description="Helical" evidence="7">
    <location>
        <begin position="77"/>
        <end position="99"/>
    </location>
</feature>
<proteinExistence type="inferred from homology"/>
<feature type="transmembrane region" description="Helical" evidence="7">
    <location>
        <begin position="136"/>
        <end position="154"/>
    </location>
</feature>
<evidence type="ECO:0000256" key="7">
    <source>
        <dbReference type="RuleBase" id="RU363032"/>
    </source>
</evidence>
<evidence type="ECO:0000256" key="6">
    <source>
        <dbReference type="ARBA" id="ARBA00023136"/>
    </source>
</evidence>
<dbReference type="Proteomes" id="UP000095651">
    <property type="component" value="Unassembled WGS sequence"/>
</dbReference>
<protein>
    <submittedName>
        <fullName evidence="9">Permease component of ABC-type sugar transporter</fullName>
    </submittedName>
    <submittedName>
        <fullName evidence="10">Sugar ABC transporter permease</fullName>
    </submittedName>
</protein>
<keyword evidence="3" id="KW-1003">Cell membrane</keyword>
<evidence type="ECO:0000256" key="3">
    <source>
        <dbReference type="ARBA" id="ARBA00022475"/>
    </source>
</evidence>
<comment type="similarity">
    <text evidence="7">Belongs to the binding-protein-dependent transport system permease family.</text>
</comment>
<name>A0A174G462_9FIRM</name>
<evidence type="ECO:0000256" key="4">
    <source>
        <dbReference type="ARBA" id="ARBA00022692"/>
    </source>
</evidence>
<keyword evidence="2 7" id="KW-0813">Transport</keyword>
<evidence type="ECO:0000256" key="2">
    <source>
        <dbReference type="ARBA" id="ARBA00022448"/>
    </source>
</evidence>
<dbReference type="GO" id="GO:0055085">
    <property type="term" value="P:transmembrane transport"/>
    <property type="evidence" value="ECO:0007669"/>
    <property type="project" value="InterPro"/>
</dbReference>
<dbReference type="InterPro" id="IPR000515">
    <property type="entry name" value="MetI-like"/>
</dbReference>
<dbReference type="PROSITE" id="PS50928">
    <property type="entry name" value="ABC_TM1"/>
    <property type="match status" value="1"/>
</dbReference>
<evidence type="ECO:0000313" key="9">
    <source>
        <dbReference type="EMBL" id="CUO57332.1"/>
    </source>
</evidence>
<evidence type="ECO:0000313" key="11">
    <source>
        <dbReference type="Proteomes" id="UP000095651"/>
    </source>
</evidence>
<feature type="transmembrane region" description="Helical" evidence="7">
    <location>
        <begin position="111"/>
        <end position="130"/>
    </location>
</feature>
<feature type="transmembrane region" description="Helical" evidence="7">
    <location>
        <begin position="161"/>
        <end position="183"/>
    </location>
</feature>
<dbReference type="GO" id="GO:0005886">
    <property type="term" value="C:plasma membrane"/>
    <property type="evidence" value="ECO:0007669"/>
    <property type="project" value="UniProtKB-SubCell"/>
</dbReference>
<dbReference type="EMBL" id="QTJW01000019">
    <property type="protein sequence ID" value="RGD68104.1"/>
    <property type="molecule type" value="Genomic_DNA"/>
</dbReference>
<reference evidence="9 11" key="1">
    <citation type="submission" date="2015-09" db="EMBL/GenBank/DDBJ databases">
        <authorList>
            <consortium name="Pathogen Informatics"/>
        </authorList>
    </citation>
    <scope>NUCLEOTIDE SEQUENCE [LARGE SCALE GENOMIC DNA]</scope>
    <source>
        <strain evidence="9 11">2789STDY5608850</strain>
    </source>
</reference>
<dbReference type="Gene3D" id="1.10.3720.10">
    <property type="entry name" value="MetI-like"/>
    <property type="match status" value="1"/>
</dbReference>
<keyword evidence="9" id="KW-0762">Sugar transport</keyword>
<evidence type="ECO:0000313" key="10">
    <source>
        <dbReference type="EMBL" id="RGD68104.1"/>
    </source>
</evidence>
<dbReference type="Pfam" id="PF00528">
    <property type="entry name" value="BPD_transp_1"/>
    <property type="match status" value="1"/>
</dbReference>
<dbReference type="SUPFAM" id="SSF161098">
    <property type="entry name" value="MetI-like"/>
    <property type="match status" value="1"/>
</dbReference>
<evidence type="ECO:0000256" key="5">
    <source>
        <dbReference type="ARBA" id="ARBA00022989"/>
    </source>
</evidence>
<keyword evidence="4 7" id="KW-0812">Transmembrane</keyword>
<evidence type="ECO:0000313" key="12">
    <source>
        <dbReference type="Proteomes" id="UP000261023"/>
    </source>
</evidence>
<keyword evidence="6 7" id="KW-0472">Membrane</keyword>
<feature type="transmembrane region" description="Helical" evidence="7">
    <location>
        <begin position="21"/>
        <end position="43"/>
    </location>
</feature>
<dbReference type="RefSeq" id="WP_029467640.1">
    <property type="nucleotide sequence ID" value="NZ_CABIXC010000008.1"/>
</dbReference>
<dbReference type="InterPro" id="IPR035906">
    <property type="entry name" value="MetI-like_sf"/>
</dbReference>
<dbReference type="InterPro" id="IPR051393">
    <property type="entry name" value="ABC_transporter_permease"/>
</dbReference>
<dbReference type="AlphaFoldDB" id="A0A174G462"/>
<dbReference type="PANTHER" id="PTHR30193">
    <property type="entry name" value="ABC TRANSPORTER PERMEASE PROTEIN"/>
    <property type="match status" value="1"/>
</dbReference>
<keyword evidence="5 7" id="KW-1133">Transmembrane helix</keyword>
<evidence type="ECO:0000256" key="1">
    <source>
        <dbReference type="ARBA" id="ARBA00004651"/>
    </source>
</evidence>
<dbReference type="EMBL" id="CYZE01000008">
    <property type="protein sequence ID" value="CUO57332.1"/>
    <property type="molecule type" value="Genomic_DNA"/>
</dbReference>
<dbReference type="PANTHER" id="PTHR30193:SF37">
    <property type="entry name" value="INNER MEMBRANE ABC TRANSPORTER PERMEASE PROTEIN YCJO"/>
    <property type="match status" value="1"/>
</dbReference>
<feature type="transmembrane region" description="Helical" evidence="7">
    <location>
        <begin position="212"/>
        <end position="232"/>
    </location>
</feature>
<dbReference type="Proteomes" id="UP000261023">
    <property type="component" value="Unassembled WGS sequence"/>
</dbReference>
<sequence>MAGKKVRKNTRSDKEAYIMILPAYLIFTIFILVPIGMVLFYSLTDFNMYQIPGFLGLKNYSKLFHDSEFLASVGNTLLYTVVTLTIQLVLGLLLAVLLYRESRAVPFFRTALYMPNIMSMVCVSMVWLWLYNPNFGLLNSFLKLIGIPAQQWLINPNQAMLCIIIIGIWKNCGYSMVIFLGGLTGIPQSLYEAAELDGAGVFHKFLYITWPMLYPTTFFLLVTGIVNSFAVFEQVNIMTNGGPLNRTTTIVHQIYRRGFLEFKMGYASAMAVLLLVFSLIVTMMVFKFGNKGQDVDVS</sequence>
<feature type="domain" description="ABC transmembrane type-1" evidence="8">
    <location>
        <begin position="73"/>
        <end position="285"/>
    </location>
</feature>
<comment type="subcellular location">
    <subcellularLocation>
        <location evidence="1 7">Cell membrane</location>
        <topology evidence="1 7">Multi-pass membrane protein</topology>
    </subcellularLocation>
</comment>
<reference evidence="10 12" key="2">
    <citation type="submission" date="2018-08" db="EMBL/GenBank/DDBJ databases">
        <title>A genome reference for cultivated species of the human gut microbiota.</title>
        <authorList>
            <person name="Zou Y."/>
            <person name="Xue W."/>
            <person name="Luo G."/>
        </authorList>
    </citation>
    <scope>NUCLEOTIDE SEQUENCE [LARGE SCALE GENOMIC DNA]</scope>
    <source>
        <strain evidence="10 12">AF19-13AC</strain>
    </source>
</reference>